<feature type="region of interest" description="Disordered" evidence="1">
    <location>
        <begin position="140"/>
        <end position="165"/>
    </location>
</feature>
<evidence type="ECO:0000313" key="3">
    <source>
        <dbReference type="Proteomes" id="UP000015354"/>
    </source>
</evidence>
<protein>
    <submittedName>
        <fullName evidence="2">Uncharacterized protein</fullName>
    </submittedName>
</protein>
<feature type="compositionally biased region" description="Basic residues" evidence="1">
    <location>
        <begin position="144"/>
        <end position="158"/>
    </location>
</feature>
<proteinExistence type="predicted"/>
<dbReference type="EMBL" id="ATMH01006255">
    <property type="protein sequence ID" value="EPY26231.1"/>
    <property type="molecule type" value="Genomic_DNA"/>
</dbReference>
<reference evidence="2 3" key="1">
    <citation type="journal article" date="2013" name="PLoS ONE">
        <title>Predicting the Proteins of Angomonas deanei, Strigomonas culicis and Their Respective Endosymbionts Reveals New Aspects of the Trypanosomatidae Family.</title>
        <authorList>
            <person name="Motta M.C."/>
            <person name="Martins A.C."/>
            <person name="de Souza S.S."/>
            <person name="Catta-Preta C.M."/>
            <person name="Silva R."/>
            <person name="Klein C.C."/>
            <person name="de Almeida L.G."/>
            <person name="de Lima Cunha O."/>
            <person name="Ciapina L.P."/>
            <person name="Brocchi M."/>
            <person name="Colabardini A.C."/>
            <person name="de Araujo Lima B."/>
            <person name="Machado C.R."/>
            <person name="de Almeida Soares C.M."/>
            <person name="Probst C.M."/>
            <person name="de Menezes C.B."/>
            <person name="Thompson C.E."/>
            <person name="Bartholomeu D.C."/>
            <person name="Gradia D.F."/>
            <person name="Pavoni D.P."/>
            <person name="Grisard E.C."/>
            <person name="Fantinatti-Garboggini F."/>
            <person name="Marchini F.K."/>
            <person name="Rodrigues-Luiz G.F."/>
            <person name="Wagner G."/>
            <person name="Goldman G.H."/>
            <person name="Fietto J.L."/>
            <person name="Elias M.C."/>
            <person name="Goldman M.H."/>
            <person name="Sagot M.F."/>
            <person name="Pereira M."/>
            <person name="Stoco P.H."/>
            <person name="de Mendonca-Neto R.P."/>
            <person name="Teixeira S.M."/>
            <person name="Maciel T.E."/>
            <person name="de Oliveira Mendes T.A."/>
            <person name="Urmenyi T.P."/>
            <person name="de Souza W."/>
            <person name="Schenkman S."/>
            <person name="de Vasconcelos A.T."/>
        </authorList>
    </citation>
    <scope>NUCLEOTIDE SEQUENCE [LARGE SCALE GENOMIC DNA]</scope>
</reference>
<evidence type="ECO:0000256" key="1">
    <source>
        <dbReference type="SAM" id="MobiDB-lite"/>
    </source>
</evidence>
<organism evidence="2 3">
    <name type="scientific">Strigomonas culicis</name>
    <dbReference type="NCBI Taxonomy" id="28005"/>
    <lineage>
        <taxon>Eukaryota</taxon>
        <taxon>Discoba</taxon>
        <taxon>Euglenozoa</taxon>
        <taxon>Kinetoplastea</taxon>
        <taxon>Metakinetoplastina</taxon>
        <taxon>Trypanosomatida</taxon>
        <taxon>Trypanosomatidae</taxon>
        <taxon>Strigomonadinae</taxon>
        <taxon>Strigomonas</taxon>
    </lineage>
</organism>
<name>S9VGU0_9TRYP</name>
<accession>S9VGU0</accession>
<keyword evidence="3" id="KW-1185">Reference proteome</keyword>
<comment type="caution">
    <text evidence="2">The sequence shown here is derived from an EMBL/GenBank/DDBJ whole genome shotgun (WGS) entry which is preliminary data.</text>
</comment>
<dbReference type="AlphaFoldDB" id="S9VGU0"/>
<feature type="region of interest" description="Disordered" evidence="1">
    <location>
        <begin position="1"/>
        <end position="30"/>
    </location>
</feature>
<gene>
    <name evidence="2" type="ORF">STCU_06255</name>
</gene>
<sequence length="222" mass="26449">MCHRRTRPDALPHAQIRPRPPRQQRRQRRPLPWHRVSATCERRRLPMRLKRVVRTVLQSRVLSFPKCPGKMMMIDSFFWRAFVSYRCQYNLFCSLSGACSTCCSEYFFFFCVGMCVKRPHHHVHAICTFEFNKSFNHSCSSPKNNKKQQKKQYHRHSHAPTDLPCVSPLGFRREPRHRHEWPCYQRRPPVVAYPLRVCAGHHPGHLRVVARLLWDAHDEEAD</sequence>
<feature type="compositionally biased region" description="Basic residues" evidence="1">
    <location>
        <begin position="19"/>
        <end position="30"/>
    </location>
</feature>
<evidence type="ECO:0000313" key="2">
    <source>
        <dbReference type="EMBL" id="EPY26231.1"/>
    </source>
</evidence>
<dbReference type="Proteomes" id="UP000015354">
    <property type="component" value="Unassembled WGS sequence"/>
</dbReference>